<dbReference type="AlphaFoldDB" id="A0AA88D7E5"/>
<accession>A0AA88D7E5</accession>
<reference evidence="1" key="1">
    <citation type="submission" date="2023-07" db="EMBL/GenBank/DDBJ databases">
        <title>draft genome sequence of fig (Ficus carica).</title>
        <authorList>
            <person name="Takahashi T."/>
            <person name="Nishimura K."/>
        </authorList>
    </citation>
    <scope>NUCLEOTIDE SEQUENCE</scope>
</reference>
<dbReference type="Proteomes" id="UP001187192">
    <property type="component" value="Unassembled WGS sequence"/>
</dbReference>
<organism evidence="1 2">
    <name type="scientific">Ficus carica</name>
    <name type="common">Common fig</name>
    <dbReference type="NCBI Taxonomy" id="3494"/>
    <lineage>
        <taxon>Eukaryota</taxon>
        <taxon>Viridiplantae</taxon>
        <taxon>Streptophyta</taxon>
        <taxon>Embryophyta</taxon>
        <taxon>Tracheophyta</taxon>
        <taxon>Spermatophyta</taxon>
        <taxon>Magnoliopsida</taxon>
        <taxon>eudicotyledons</taxon>
        <taxon>Gunneridae</taxon>
        <taxon>Pentapetalae</taxon>
        <taxon>rosids</taxon>
        <taxon>fabids</taxon>
        <taxon>Rosales</taxon>
        <taxon>Moraceae</taxon>
        <taxon>Ficeae</taxon>
        <taxon>Ficus</taxon>
    </lineage>
</organism>
<protein>
    <submittedName>
        <fullName evidence="1">Uncharacterized protein</fullName>
    </submittedName>
</protein>
<evidence type="ECO:0000313" key="2">
    <source>
        <dbReference type="Proteomes" id="UP001187192"/>
    </source>
</evidence>
<evidence type="ECO:0000313" key="1">
    <source>
        <dbReference type="EMBL" id="GMN47230.1"/>
    </source>
</evidence>
<comment type="caution">
    <text evidence="1">The sequence shown here is derived from an EMBL/GenBank/DDBJ whole genome shotgun (WGS) entry which is preliminary data.</text>
</comment>
<keyword evidence="2" id="KW-1185">Reference proteome</keyword>
<sequence length="118" mass="12926">MADSTSLLESTRLQLTPQIMPSPVAATNMIMPRSNYKQRIFLGGNAITRLNSMPIPCSLSESSIIGHKTTPRQDIILSPNELTKRTLHQEVSSGCKRVISNPSQAINSCLSKLTSIPY</sequence>
<gene>
    <name evidence="1" type="ORF">TIFTF001_016420</name>
</gene>
<proteinExistence type="predicted"/>
<name>A0AA88D7E5_FICCA</name>
<dbReference type="EMBL" id="BTGU01000025">
    <property type="protein sequence ID" value="GMN47230.1"/>
    <property type="molecule type" value="Genomic_DNA"/>
</dbReference>